<keyword evidence="1" id="KW-0175">Coiled coil</keyword>
<feature type="coiled-coil region" evidence="1">
    <location>
        <begin position="1067"/>
        <end position="1094"/>
    </location>
</feature>
<dbReference type="EMBL" id="MLAK01001059">
    <property type="protein sequence ID" value="OHS98394.1"/>
    <property type="molecule type" value="Genomic_DNA"/>
</dbReference>
<dbReference type="OrthoDB" id="294853at2759"/>
<dbReference type="RefSeq" id="XP_068351531.1">
    <property type="nucleotide sequence ID" value="XM_068510146.1"/>
</dbReference>
<reference evidence="2" key="1">
    <citation type="submission" date="2016-10" db="EMBL/GenBank/DDBJ databases">
        <authorList>
            <person name="Benchimol M."/>
            <person name="Almeida L.G."/>
            <person name="Vasconcelos A.T."/>
            <person name="Perreira-Neves A."/>
            <person name="Rosa I.A."/>
            <person name="Tasca T."/>
            <person name="Bogo M.R."/>
            <person name="de Souza W."/>
        </authorList>
    </citation>
    <scope>NUCLEOTIDE SEQUENCE [LARGE SCALE GENOMIC DNA]</scope>
    <source>
        <strain evidence="2">K</strain>
    </source>
</reference>
<dbReference type="GeneID" id="94844850"/>
<sequence length="1103" mass="128433">MIHAPTKLFENTYLYSDRLNDQMTEQLYLLKDELQKLTGIRTPKELRVLCQEAIDSISALNLPITKIDNPVMTCLTTLFAKYEKQSKSIVPVICECIISHCFSKSALSSLTSSLLLRIDCIEWKTVQNLSQFLQTSILENFPDVTVVQSYFSIVLQLMASNDSNISGVSYAAFQSMLDILIDAISKAKKEVPPEFLSICTDIFGMNSEMFEKPLYFILFLIFNDLSCISVNQKMRFLTCQKVPTKLIFDVLEMILNDYPTLFQECPQLGSVFESTVIQSMEDTQSLPFISAFVNSCYSSHYSLCLSIFSEFLENWKNDVFSSLFLFYSIFLPRKSGNIESFKLVTHIFVNEDGLKTFVHLFKRIHDNFDLNFVPQEEMEFTLKLKSFSRALAENQGNNSFIFYSPFEITFCVINAFASAFESYQKSKRDSISLKEQNNNTTSESENDSKFMELFQYVGHDLVDLYFYALKYSSMGSFDMVSKNFLSFLKISQIKFDNFEKLINFDSLCDSQNMTANNRQIFHINEKKSRWDRTLNKIASYCPKICEENWTILFASLFAVSEEDVDLSPSFAKKFDNETTQKVLSSLVLIRPFPHTFINDFLISNIDRFDVLWPILDHFFDQEIGKNSKIDDKIFELFIDLILKAFVSQTEWQLLELGAKILKSTKSVTVDKKILVLKELRNVFAENSQELKTGFPFLFEILDPEIYDGELLTAAFSLFNVVCSEFIHIADPKFVRPCLELVFKFSQQTKDINISLSSFDLVWNLVTNMEKNDDNWTHFLFKISDMFFDDRTDVALCSVKTFFTYLNSYFSIISRKTIDYFLNRGFESIINRFDSNNQKSISIIQPILYEICHFMVTFWKEVGHNYNFDIYLQKNEAIIINCDVNDTIIASFQFYDCICSSTEVIQSKDDELHHKILTSLRNISDKKISKIENINCAVVSQFGRLFGNILKSFKNRLEVVPYLEYLDFIRHAATFYKNDKFVHFTTQRMLDALASTFPLPQPNSDQTIEFLFELYEKGEDVMKKLICYEFREIFELIDDKQNLIFKCKNLIISEFGEKFAETFVKSKLDWQDEEKDQIKALLNEIKEKFPALKENVEKRIQELE</sequence>
<protein>
    <submittedName>
        <fullName evidence="2">Uncharacterized protein</fullName>
    </submittedName>
</protein>
<evidence type="ECO:0000313" key="2">
    <source>
        <dbReference type="EMBL" id="OHS98394.1"/>
    </source>
</evidence>
<dbReference type="Proteomes" id="UP000179807">
    <property type="component" value="Unassembled WGS sequence"/>
</dbReference>
<keyword evidence="3" id="KW-1185">Reference proteome</keyword>
<name>A0A1J4JGW1_9EUKA</name>
<dbReference type="InterPro" id="IPR016024">
    <property type="entry name" value="ARM-type_fold"/>
</dbReference>
<accession>A0A1J4JGW1</accession>
<comment type="caution">
    <text evidence="2">The sequence shown here is derived from an EMBL/GenBank/DDBJ whole genome shotgun (WGS) entry which is preliminary data.</text>
</comment>
<organism evidence="2 3">
    <name type="scientific">Tritrichomonas foetus</name>
    <dbReference type="NCBI Taxonomy" id="1144522"/>
    <lineage>
        <taxon>Eukaryota</taxon>
        <taxon>Metamonada</taxon>
        <taxon>Parabasalia</taxon>
        <taxon>Tritrichomonadida</taxon>
        <taxon>Tritrichomonadidae</taxon>
        <taxon>Tritrichomonas</taxon>
    </lineage>
</organism>
<gene>
    <name evidence="2" type="ORF">TRFO_35244</name>
</gene>
<evidence type="ECO:0000256" key="1">
    <source>
        <dbReference type="SAM" id="Coils"/>
    </source>
</evidence>
<dbReference type="SUPFAM" id="SSF48371">
    <property type="entry name" value="ARM repeat"/>
    <property type="match status" value="1"/>
</dbReference>
<proteinExistence type="predicted"/>
<dbReference type="AlphaFoldDB" id="A0A1J4JGW1"/>
<evidence type="ECO:0000313" key="3">
    <source>
        <dbReference type="Proteomes" id="UP000179807"/>
    </source>
</evidence>
<dbReference type="VEuPathDB" id="TrichDB:TRFO_35244"/>